<dbReference type="OrthoDB" id="143710at2"/>
<dbReference type="Pfam" id="PF20990">
    <property type="entry name" value="DUF2207_C"/>
    <property type="match status" value="1"/>
</dbReference>
<protein>
    <submittedName>
        <fullName evidence="3">Putative membrane protein DUF2207</fullName>
    </submittedName>
</protein>
<keyword evidence="1" id="KW-1133">Transmembrane helix</keyword>
<evidence type="ECO:0000259" key="2">
    <source>
        <dbReference type="Pfam" id="PF20990"/>
    </source>
</evidence>
<keyword evidence="4" id="KW-1185">Reference proteome</keyword>
<organism evidence="3 4">
    <name type="scientific">Propionicimonas paludicola</name>
    <dbReference type="NCBI Taxonomy" id="185243"/>
    <lineage>
        <taxon>Bacteria</taxon>
        <taxon>Bacillati</taxon>
        <taxon>Actinomycetota</taxon>
        <taxon>Actinomycetes</taxon>
        <taxon>Propionibacteriales</taxon>
        <taxon>Nocardioidaceae</taxon>
        <taxon>Propionicimonas</taxon>
    </lineage>
</organism>
<dbReference type="Proteomes" id="UP000226079">
    <property type="component" value="Unassembled WGS sequence"/>
</dbReference>
<keyword evidence="1" id="KW-0812">Transmembrane</keyword>
<dbReference type="EMBL" id="PDJC01000001">
    <property type="protein sequence ID" value="PFG18074.1"/>
    <property type="molecule type" value="Genomic_DNA"/>
</dbReference>
<feature type="transmembrane region" description="Helical" evidence="1">
    <location>
        <begin position="200"/>
        <end position="231"/>
    </location>
</feature>
<evidence type="ECO:0000313" key="3">
    <source>
        <dbReference type="EMBL" id="PFG18074.1"/>
    </source>
</evidence>
<evidence type="ECO:0000313" key="4">
    <source>
        <dbReference type="Proteomes" id="UP000226079"/>
    </source>
</evidence>
<dbReference type="InterPro" id="IPR048389">
    <property type="entry name" value="YciQ-like_C"/>
</dbReference>
<reference evidence="3 4" key="1">
    <citation type="submission" date="2017-10" db="EMBL/GenBank/DDBJ databases">
        <title>Sequencing the genomes of 1000 actinobacteria strains.</title>
        <authorList>
            <person name="Klenk H.-P."/>
        </authorList>
    </citation>
    <scope>NUCLEOTIDE SEQUENCE [LARGE SCALE GENOMIC DNA]</scope>
    <source>
        <strain evidence="3 4">DSM 15597</strain>
    </source>
</reference>
<dbReference type="AlphaFoldDB" id="A0A2A9CUG9"/>
<name>A0A2A9CUG9_9ACTN</name>
<dbReference type="RefSeq" id="WP_098461455.1">
    <property type="nucleotide sequence ID" value="NZ_PDJC01000001.1"/>
</dbReference>
<accession>A0A2A9CUG9</accession>
<comment type="caution">
    <text evidence="3">The sequence shown here is derived from an EMBL/GenBank/DDBJ whole genome shotgun (WGS) entry which is preliminary data.</text>
</comment>
<proteinExistence type="predicted"/>
<keyword evidence="1" id="KW-0472">Membrane</keyword>
<sequence>MDVVLAAMVVLASTIAAVLTRSQARDQSYQGIPAGELPAPGASTAVQFVDRIAVPERPRPIPPDDLSPALTGVVVDGRADPIEVAATLIDLAGRGRLTVTERPAGPDSELSSDWLFSRVGPGPEPTEDESVEHVPASADDALLEVLFSTGGEVALSELSLDQRRELNQVTDQLLREAERRRWFRRLTHSADTSLRLAGPVLLLLGAVAIVMLGLPWFGAGLMVSGVVFWVLTQGLPNPPVTADGYALRVQAIGFRNWLNRVEADLQAEVPVEDQVGYLPYAMVLDAVEPWRTGLAQAAGTSTPDGFGWLTPLATDGRLLAADGAIPRLIADLATQLVAPRSISSVATGANLIPQEPSPAASDRPRS</sequence>
<feature type="domain" description="Predicted membrane protein YciQ-like C-terminal" evidence="2">
    <location>
        <begin position="62"/>
        <end position="291"/>
    </location>
</feature>
<gene>
    <name evidence="3" type="ORF">ATK74_2654</name>
</gene>
<evidence type="ECO:0000256" key="1">
    <source>
        <dbReference type="SAM" id="Phobius"/>
    </source>
</evidence>